<feature type="domain" description="N-acetyltransferase" evidence="1">
    <location>
        <begin position="6"/>
        <end position="138"/>
    </location>
</feature>
<dbReference type="GO" id="GO:0016747">
    <property type="term" value="F:acyltransferase activity, transferring groups other than amino-acyl groups"/>
    <property type="evidence" value="ECO:0007669"/>
    <property type="project" value="InterPro"/>
</dbReference>
<dbReference type="Pfam" id="PF13508">
    <property type="entry name" value="Acetyltransf_7"/>
    <property type="match status" value="1"/>
</dbReference>
<dbReference type="PANTHER" id="PTHR47237:SF2">
    <property type="entry name" value="BLL4206 PROTEIN"/>
    <property type="match status" value="1"/>
</dbReference>
<protein>
    <submittedName>
        <fullName evidence="2">Acetyltransferase (GNAT) domain-containing protein</fullName>
    </submittedName>
</protein>
<dbReference type="InterPro" id="IPR052729">
    <property type="entry name" value="Acyl/Acetyltrans_Enzymes"/>
</dbReference>
<dbReference type="Gene3D" id="3.40.630.90">
    <property type="match status" value="1"/>
</dbReference>
<dbReference type="OrthoDB" id="510731at2"/>
<dbReference type="PROSITE" id="PS51186">
    <property type="entry name" value="GNAT"/>
    <property type="match status" value="1"/>
</dbReference>
<gene>
    <name evidence="2" type="ORF">SAMN05216551_101326</name>
</gene>
<dbReference type="RefSeq" id="WP_091904482.1">
    <property type="nucleotide sequence ID" value="NZ_FNLO01000001.1"/>
</dbReference>
<dbReference type="InterPro" id="IPR000182">
    <property type="entry name" value="GNAT_dom"/>
</dbReference>
<evidence type="ECO:0000259" key="1">
    <source>
        <dbReference type="PROSITE" id="PS51186"/>
    </source>
</evidence>
<evidence type="ECO:0000313" key="2">
    <source>
        <dbReference type="EMBL" id="SDV46421.1"/>
    </source>
</evidence>
<dbReference type="PANTHER" id="PTHR47237">
    <property type="entry name" value="SLL0310 PROTEIN"/>
    <property type="match status" value="1"/>
</dbReference>
<dbReference type="EMBL" id="FNLO01000001">
    <property type="protein sequence ID" value="SDV46421.1"/>
    <property type="molecule type" value="Genomic_DNA"/>
</dbReference>
<dbReference type="CDD" id="cd04301">
    <property type="entry name" value="NAT_SF"/>
    <property type="match status" value="1"/>
</dbReference>
<reference evidence="3" key="1">
    <citation type="submission" date="2016-09" db="EMBL/GenBank/DDBJ databases">
        <authorList>
            <person name="Varghese N."/>
            <person name="Submissions S."/>
        </authorList>
    </citation>
    <scope>NUCLEOTIDE SEQUENCE [LARGE SCALE GENOMIC DNA]</scope>
    <source>
        <strain evidence="3">JS23</strain>
    </source>
</reference>
<name>A0A1H2PKB3_9BURK</name>
<dbReference type="Gene3D" id="3.40.630.30">
    <property type="match status" value="1"/>
</dbReference>
<dbReference type="InterPro" id="IPR041496">
    <property type="entry name" value="YitH/HolE_GNAT"/>
</dbReference>
<keyword evidence="2" id="KW-0808">Transferase</keyword>
<dbReference type="STRING" id="1770053.SAMN05216551_101326"/>
<proteinExistence type="predicted"/>
<dbReference type="SUPFAM" id="SSF55729">
    <property type="entry name" value="Acyl-CoA N-acyltransferases (Nat)"/>
    <property type="match status" value="1"/>
</dbReference>
<accession>A0A1H2PKB3</accession>
<sequence length="282" mass="29307">MTRGVLRLRQFNDGDLDAAQCLSRAVGWPHRRDDWAFAARLGHGWVAERAGRVVGTTLYWQHGDAGASIGLVIVSAAERGQGLGARLLGAALDALAGRTVFLNATPAGQPLYQSVGFRACGAIVQCQSDRIRATQPGIEDGALLRVATPSDRVTLAALATAACGMDRQAVVDAVLDAGHAVVIARAGAVQGYAAIRAFGLGSVIGPVIARDTVDARALIGYWLARADGGFVRIDVPAESGLAPWLAGCGLTAVDRSVTMVRGPSPPITAVYRTYAAVTQALL</sequence>
<dbReference type="AlphaFoldDB" id="A0A1H2PKB3"/>
<dbReference type="InterPro" id="IPR016181">
    <property type="entry name" value="Acyl_CoA_acyltransferase"/>
</dbReference>
<dbReference type="Pfam" id="PF18014">
    <property type="entry name" value="Acetyltransf_18"/>
    <property type="match status" value="1"/>
</dbReference>
<keyword evidence="3" id="KW-1185">Reference proteome</keyword>
<organism evidence="2 3">
    <name type="scientific">Chitinasiproducens palmae</name>
    <dbReference type="NCBI Taxonomy" id="1770053"/>
    <lineage>
        <taxon>Bacteria</taxon>
        <taxon>Pseudomonadati</taxon>
        <taxon>Pseudomonadota</taxon>
        <taxon>Betaproteobacteria</taxon>
        <taxon>Burkholderiales</taxon>
        <taxon>Burkholderiaceae</taxon>
        <taxon>Chitinasiproducens</taxon>
    </lineage>
</organism>
<evidence type="ECO:0000313" key="3">
    <source>
        <dbReference type="Proteomes" id="UP000243719"/>
    </source>
</evidence>
<dbReference type="Proteomes" id="UP000243719">
    <property type="component" value="Unassembled WGS sequence"/>
</dbReference>